<proteinExistence type="predicted"/>
<dbReference type="GeneID" id="65129304"/>
<name>A0A7M1RWM1_9CAUD</name>
<sequence>MILKILKKKIKISQTLCKHGKIEMYYYCKNGRYKNGRIKCGIVYDVYKVIRCCKCRKILYKEKVAVGSNANQLYYKFGIII</sequence>
<evidence type="ECO:0000313" key="1">
    <source>
        <dbReference type="EMBL" id="QOR58823.1"/>
    </source>
</evidence>
<dbReference type="RefSeq" id="YP_010110981.1">
    <property type="nucleotide sequence ID" value="NC_055876.1"/>
</dbReference>
<accession>A0A7M1RWM1</accession>
<dbReference type="Proteomes" id="UP000593979">
    <property type="component" value="Segment"/>
</dbReference>
<reference evidence="1 2" key="1">
    <citation type="submission" date="2020-07" db="EMBL/GenBank/DDBJ databases">
        <title>Taxonomic proposal: Crassvirales, a new order of highly abundant and diverse bacterial viruses.</title>
        <authorList>
            <person name="Shkoporov A.N."/>
            <person name="Stockdale S.R."/>
            <person name="Guerin E."/>
            <person name="Ross R.P."/>
            <person name="Hill C."/>
        </authorList>
    </citation>
    <scope>NUCLEOTIDE SEQUENCE [LARGE SCALE GENOMIC DNA]</scope>
</reference>
<dbReference type="EMBL" id="MT774383">
    <property type="protein sequence ID" value="QOR58823.1"/>
    <property type="molecule type" value="Genomic_DNA"/>
</dbReference>
<protein>
    <submittedName>
        <fullName evidence="1">Uncharacterized protein</fullName>
    </submittedName>
</protein>
<organism evidence="1 2">
    <name type="scientific">uncultured phage cr11_1</name>
    <dbReference type="NCBI Taxonomy" id="2772067"/>
    <lineage>
        <taxon>Viruses</taxon>
        <taxon>Duplodnaviria</taxon>
        <taxon>Heunggongvirae</taxon>
        <taxon>Uroviricota</taxon>
        <taxon>Caudoviricetes</taxon>
        <taxon>Crassvirales</taxon>
        <taxon>Intestiviridae</taxon>
        <taxon>Crudevirinae</taxon>
        <taxon>Delmidovirus</taxon>
        <taxon>Delmidovirus splanchnicus</taxon>
    </lineage>
</organism>
<keyword evidence="2" id="KW-1185">Reference proteome</keyword>
<evidence type="ECO:0000313" key="2">
    <source>
        <dbReference type="Proteomes" id="UP000593979"/>
    </source>
</evidence>
<dbReference type="KEGG" id="vg:65129304"/>